<feature type="region of interest" description="Disordered" evidence="2">
    <location>
        <begin position="318"/>
        <end position="338"/>
    </location>
</feature>
<proteinExistence type="inferred from homology"/>
<dbReference type="RefSeq" id="XP_011311517.1">
    <property type="nucleotide sequence ID" value="XM_011313215.1"/>
</dbReference>
<feature type="compositionally biased region" description="Acidic residues" evidence="2">
    <location>
        <begin position="32"/>
        <end position="42"/>
    </location>
</feature>
<dbReference type="SUPFAM" id="SSF49562">
    <property type="entry name" value="C2 domain (Calcium/lipid-binding domain, CaLB)"/>
    <property type="match status" value="1"/>
</dbReference>
<sequence>MFSKKKVAKQRTTKTANKAGDSMDFLINPVGNDDDDDDEALEAELRRLTGGEDIRAGPKAPARRPKKIVPISQDINSDEEDDEDVDENDPELLNELKGIISDEEEPEADAGPEKISPTAETETTSLLEQRLQMYKSAEAKAKSQNDTSKARRYGRGVKTLQGLLRTALAGGAVDESDIPPALPPSALPHDESAIEQPDLPEAEKTEPPPVPEPVEPLEPPEPIPEPSEQPPASVPPAIDQEGLSLLKQRQQEYRIAAVKWKKSGNVEQALNHVKIAKQFDIVVAALNAGETVDLSDMPPSPQLPGDVVAVPEANVHAEPQKEESEMQESTGDATAPVTGEDIAGALKERLEVYRRTKTAAEEEGNSSKARRYGRICKQYEDAIKLHSKGKPVDFNELPTPPGFPPIAVDAPAPAASPSGPTRPAPGPPGSSEPEKAPKIPRKPMTNPKTRADKQIFILERRQAELKRAALAAKKDGDLELARDYLRQAKGIDPLINASRAGLPVDMSSLPLSPTAKSQLDASSDDSFALVSSEECQPIDENSTDSDIYDNLEATLIKQKKVCLSTRDHAKALGDVPGFNRWERLALGYSKDLDMLRVRRRDGLPPPQHHYEVKTYAIVQSCTDLNDGDVEIQIVRGINYPKEADTYVIYEFPYPSDSPPTDRTSTIKNTNEPEYDATFTLAGIVDRSSRPCQRAFKRHGLKCQVWSKGCSMNPLLCCTHPRGFFRSDSLLGTVTVKLLPLESQCTLHDSFPLMNGRKAAGGNLEVKIRLRNPILTKQIEKMTDKWLIIDN</sequence>
<dbReference type="Pfam" id="PF21528">
    <property type="entry name" value="CC2D1A-B_DM14"/>
    <property type="match status" value="3"/>
</dbReference>
<dbReference type="CDD" id="cd08690">
    <property type="entry name" value="C2_Freud-1"/>
    <property type="match status" value="1"/>
</dbReference>
<gene>
    <name evidence="5" type="primary">l(2)gd1</name>
</gene>
<dbReference type="KEGG" id="fas:105271579"/>
<feature type="compositionally biased region" description="Acidic residues" evidence="2">
    <location>
        <begin position="101"/>
        <end position="110"/>
    </location>
</feature>
<dbReference type="AlphaFoldDB" id="A0A9R1U8Q7"/>
<protein>
    <submittedName>
        <fullName evidence="5">Coiled-coil and C2 domain-containing protein 1-like isoform X1</fullName>
    </submittedName>
</protein>
<feature type="region of interest" description="Disordered" evidence="2">
    <location>
        <begin position="390"/>
        <end position="450"/>
    </location>
</feature>
<feature type="compositionally biased region" description="Basic residues" evidence="2">
    <location>
        <begin position="1"/>
        <end position="12"/>
    </location>
</feature>
<evidence type="ECO:0000259" key="3">
    <source>
        <dbReference type="PROSITE" id="PS50004"/>
    </source>
</evidence>
<name>A0A9R1U8Q7_9HYME</name>
<evidence type="ECO:0000256" key="2">
    <source>
        <dbReference type="SAM" id="MobiDB-lite"/>
    </source>
</evidence>
<reference evidence="5" key="1">
    <citation type="submission" date="2025-08" db="UniProtKB">
        <authorList>
            <consortium name="RefSeq"/>
        </authorList>
    </citation>
    <scope>IDENTIFICATION</scope>
    <source>
        <strain evidence="5">USDA-PBARC FA_bdor</strain>
        <tissue evidence="5">Whole organism</tissue>
    </source>
</reference>
<dbReference type="SMART" id="SM00239">
    <property type="entry name" value="C2"/>
    <property type="match status" value="1"/>
</dbReference>
<feature type="compositionally biased region" description="Acidic residues" evidence="2">
    <location>
        <begin position="76"/>
        <end position="92"/>
    </location>
</feature>
<dbReference type="InterPro" id="IPR035892">
    <property type="entry name" value="C2_domain_sf"/>
</dbReference>
<evidence type="ECO:0000256" key="1">
    <source>
        <dbReference type="ARBA" id="ARBA00010672"/>
    </source>
</evidence>
<dbReference type="Gene3D" id="2.60.40.150">
    <property type="entry name" value="C2 domain"/>
    <property type="match status" value="1"/>
</dbReference>
<dbReference type="Proteomes" id="UP000694866">
    <property type="component" value="Unplaced"/>
</dbReference>
<comment type="similarity">
    <text evidence="1">Belongs to the CC2D1 family.</text>
</comment>
<dbReference type="InterPro" id="IPR006608">
    <property type="entry name" value="CC2D1A/B_DM14"/>
</dbReference>
<organism evidence="4 5">
    <name type="scientific">Fopius arisanus</name>
    <dbReference type="NCBI Taxonomy" id="64838"/>
    <lineage>
        <taxon>Eukaryota</taxon>
        <taxon>Metazoa</taxon>
        <taxon>Ecdysozoa</taxon>
        <taxon>Arthropoda</taxon>
        <taxon>Hexapoda</taxon>
        <taxon>Insecta</taxon>
        <taxon>Pterygota</taxon>
        <taxon>Neoptera</taxon>
        <taxon>Endopterygota</taxon>
        <taxon>Hymenoptera</taxon>
        <taxon>Apocrita</taxon>
        <taxon>Ichneumonoidea</taxon>
        <taxon>Braconidae</taxon>
        <taxon>Opiinae</taxon>
        <taxon>Fopius</taxon>
    </lineage>
</organism>
<dbReference type="GO" id="GO:0001227">
    <property type="term" value="F:DNA-binding transcription repressor activity, RNA polymerase II-specific"/>
    <property type="evidence" value="ECO:0007669"/>
    <property type="project" value="InterPro"/>
</dbReference>
<keyword evidence="4" id="KW-1185">Reference proteome</keyword>
<accession>A0A9R1U8Q7</accession>
<dbReference type="PANTHER" id="PTHR13076">
    <property type="entry name" value="COILED-COIL AND C2 DOMAIN-CONTAINING PROTEIN 1-LIKE"/>
    <property type="match status" value="1"/>
</dbReference>
<dbReference type="OrthoDB" id="19996at2759"/>
<dbReference type="PROSITE" id="PS50004">
    <property type="entry name" value="C2"/>
    <property type="match status" value="1"/>
</dbReference>
<dbReference type="InterPro" id="IPR000008">
    <property type="entry name" value="C2_dom"/>
</dbReference>
<evidence type="ECO:0000313" key="4">
    <source>
        <dbReference type="Proteomes" id="UP000694866"/>
    </source>
</evidence>
<dbReference type="SMART" id="SM00685">
    <property type="entry name" value="DM14"/>
    <property type="match status" value="4"/>
</dbReference>
<dbReference type="InterPro" id="IPR037772">
    <property type="entry name" value="C2_Freud"/>
</dbReference>
<dbReference type="PANTHER" id="PTHR13076:SF9">
    <property type="entry name" value="COILED-COIL AND C2 DOMAIN-CONTAINING PROTEIN 1-LIKE"/>
    <property type="match status" value="1"/>
</dbReference>
<feature type="compositionally biased region" description="Polar residues" evidence="2">
    <location>
        <begin position="118"/>
        <end position="127"/>
    </location>
</feature>
<feature type="compositionally biased region" description="Low complexity" evidence="2">
    <location>
        <begin position="405"/>
        <end position="419"/>
    </location>
</feature>
<feature type="compositionally biased region" description="Basic and acidic residues" evidence="2">
    <location>
        <begin position="43"/>
        <end position="56"/>
    </location>
</feature>
<feature type="compositionally biased region" description="Pro residues" evidence="2">
    <location>
        <begin position="420"/>
        <end position="430"/>
    </location>
</feature>
<feature type="compositionally biased region" description="Pro residues" evidence="2">
    <location>
        <begin position="207"/>
        <end position="234"/>
    </location>
</feature>
<dbReference type="InterPro" id="IPR039725">
    <property type="entry name" value="CC2D1A/B"/>
</dbReference>
<dbReference type="GeneID" id="105271579"/>
<feature type="region of interest" description="Disordered" evidence="2">
    <location>
        <begin position="1"/>
        <end position="158"/>
    </location>
</feature>
<feature type="domain" description="C2" evidence="3">
    <location>
        <begin position="600"/>
        <end position="750"/>
    </location>
</feature>
<feature type="region of interest" description="Disordered" evidence="2">
    <location>
        <begin position="171"/>
        <end position="245"/>
    </location>
</feature>
<evidence type="ECO:0000313" key="5">
    <source>
        <dbReference type="RefSeq" id="XP_011311517.1"/>
    </source>
</evidence>